<protein>
    <recommendedName>
        <fullName evidence="5">PKD domain-containing protein</fullName>
    </recommendedName>
</protein>
<dbReference type="InterPro" id="IPR044060">
    <property type="entry name" value="Bacterial_rp_domain"/>
</dbReference>
<dbReference type="Proteomes" id="UP000595564">
    <property type="component" value="Chromosome"/>
</dbReference>
<proteinExistence type="predicted"/>
<feature type="domain" description="Bacterial repeat" evidence="1">
    <location>
        <begin position="811"/>
        <end position="881"/>
    </location>
</feature>
<reference evidence="3 4" key="1">
    <citation type="journal article" date="2012" name="Extremophiles">
        <title>Thermotomaculum hydrothermale gen. nov., sp. nov., a novel heterotrophic thermophile within the phylum Acidobacteria from a deep-sea hydrothermal vent chimney in the Southern Okinawa Trough.</title>
        <authorList>
            <person name="Izumi H."/>
            <person name="Nunoura T."/>
            <person name="Miyazaki M."/>
            <person name="Mino S."/>
            <person name="Toki T."/>
            <person name="Takai K."/>
            <person name="Sako Y."/>
            <person name="Sawabe T."/>
            <person name="Nakagawa S."/>
        </authorList>
    </citation>
    <scope>NUCLEOTIDE SEQUENCE [LARGE SCALE GENOMIC DNA]</scope>
    <source>
        <strain evidence="3 4">AC55</strain>
    </source>
</reference>
<dbReference type="SUPFAM" id="SSF49299">
    <property type="entry name" value="PKD domain"/>
    <property type="match status" value="1"/>
</dbReference>
<evidence type="ECO:0008006" key="5">
    <source>
        <dbReference type="Google" id="ProtNLM"/>
    </source>
</evidence>
<evidence type="ECO:0000259" key="2">
    <source>
        <dbReference type="Pfam" id="PF25778"/>
    </source>
</evidence>
<dbReference type="EMBL" id="AP017470">
    <property type="protein sequence ID" value="BBB32873.1"/>
    <property type="molecule type" value="Genomic_DNA"/>
</dbReference>
<evidence type="ECO:0000313" key="3">
    <source>
        <dbReference type="EMBL" id="BBB32873.1"/>
    </source>
</evidence>
<accession>A0A7R6PNK4</accession>
<dbReference type="InterPro" id="IPR010620">
    <property type="entry name" value="SBBP_repeat"/>
</dbReference>
<keyword evidence="4" id="KW-1185">Reference proteome</keyword>
<organism evidence="3 4">
    <name type="scientific">Thermotomaculum hydrothermale</name>
    <dbReference type="NCBI Taxonomy" id="981385"/>
    <lineage>
        <taxon>Bacteria</taxon>
        <taxon>Pseudomonadati</taxon>
        <taxon>Acidobacteriota</taxon>
        <taxon>Holophagae</taxon>
        <taxon>Thermotomaculales</taxon>
        <taxon>Thermotomaculaceae</taxon>
        <taxon>Thermotomaculum</taxon>
    </lineage>
</organism>
<dbReference type="PANTHER" id="PTHR35580">
    <property type="entry name" value="CELL SURFACE GLYCOPROTEIN (S-LAYER PROTEIN)-LIKE PROTEIN"/>
    <property type="match status" value="1"/>
</dbReference>
<dbReference type="PANTHER" id="PTHR35580:SF1">
    <property type="entry name" value="PHYTASE-LIKE DOMAIN-CONTAINING PROTEIN"/>
    <property type="match status" value="1"/>
</dbReference>
<dbReference type="RefSeq" id="WP_201327174.1">
    <property type="nucleotide sequence ID" value="NZ_AP017470.1"/>
</dbReference>
<name>A0A7R6PNK4_9BACT</name>
<feature type="domain" description="DUF7948" evidence="2">
    <location>
        <begin position="68"/>
        <end position="283"/>
    </location>
</feature>
<evidence type="ECO:0000259" key="1">
    <source>
        <dbReference type="Pfam" id="PF18998"/>
    </source>
</evidence>
<dbReference type="InterPro" id="IPR052918">
    <property type="entry name" value="Motility_Chemotaxis_Reg"/>
</dbReference>
<dbReference type="Pfam" id="PF06739">
    <property type="entry name" value="SBBP"/>
    <property type="match status" value="6"/>
</dbReference>
<dbReference type="KEGG" id="thyd:TTHT_1360"/>
<sequence>MKKFFYCAWGFLVFCFFLFSTTSGKVIAKELKNFSEKKGFILKLSPSYFIPKFELRTKGKAILNRGDNTVAFVQTLKGKVKFTPEGVFIGVPVKKDSNSSKFKRITFSSSENSWDEKGLYRNLFILGLGFGEKRSKNTEKKVVPRLEEATDASVNFFIGKKEEWLTNIPTYKKLVYSEVWKGIDVEYLGFLDRLEYRVIVKPDADPDNIVMETGSNRLFIDNRGDLRAQFEDAILLITKPFAFQILNGKKVFVPVQFKILDNGRYSFTVANYDKSKTLIIDPVMSWGSYVGASLDEYALGMVLDSDSNIYVTGYTSSSDFPATSGAYSTSHSGNNDVFVCKLSADGRKLLSSTYLGGASADYGESIVLDSSGNVWVTGYTGSSDFPVTSGAYSETYGGGLDAFVSSLNPDLSNLNYSTFLGGSGYDASYALAVDTSGYVFVSGYTKSTDFPTTSGAYSTSLNGSDYDTFVTKLNPTLSSLEYSTYIGGAGKDYSYSLAVTSSGEAIITGITYSSDFPATSGAYSTTNNGSGDGFVLKLNSTGSNIVCATFFGGSDSDQAKALDIDSAGNIYVAGYTFSNDFPTTSGAISGSLQGTIDSFVVEFNSDVSALTYSTYLGGSSNDVARGIVLDSSGNMFVTGYTNSTDYPTTSDAVSSSLTGGFDSFVSEIKSDGTGFNFSTFLGGSLDDYSYDIAVNSLGNIYVIGTTSSSDFPVTSDSYDPDYNGSDDMFIVRISSKCKITATAQTGGSISPSGTTTVTVGSDKTYTITPDSDYSIKDVLVDGQSVGAVSTYTFTNITNDHTIEVKFNASTYTITATAGPNGSIDPSGEVTVNSGDDITFTITPDEGYFILDVLVDGEPVGRVDTYTFENVDANHTIEARFADSLPPIINSAVGENLNQVLPVQAEFSCDAYDPDGGDIVKYVWHINGSNYHDTVTTFVGSCNYVFSKPDTYWVDVTVIDDEGQVSHARLKNSGGTDTQIIVSANSSFNMVIPIPLQASSKQKGVNIANTVTSILNCSDQSVNMQVKYYDSSGDNVKTDNYTISGKGKFVYNPNTYNTDGYANVLINSDNYVLTSARIITDSGQMISYLLPQFSGKLYIPHIAEETDYWETSMFVSSLQSTDLSVTVNSLQQQYSISQFSTQIDLEEVLGDQIDEAKTWGTVESVSNNPFGGTESLNGFEIFQHNNTDGAGVELPSSGSMTLFIPHIPEETDIFWTGFAIVNPNAEDANLTVDLYSKTGESVGSVGITIPAGSKLKGLAGDLFGDAYGSAEWGIIRSDKPIFGIELYGTVASGICGYLLPYIATSEGYLPELITGENYWNGIAITNPSDVNATITIELVAADGTVKSTKDVQLGSMQRFKSVVKDLFSDVEIESTDYIYYHSNTSIIAIEVSGDLDRTFMFSLIGKQ</sequence>
<gene>
    <name evidence="3" type="ORF">TTHT_1360</name>
</gene>
<evidence type="ECO:0000313" key="4">
    <source>
        <dbReference type="Proteomes" id="UP000595564"/>
    </source>
</evidence>
<dbReference type="Pfam" id="PF18998">
    <property type="entry name" value="Flg_new_2"/>
    <property type="match status" value="1"/>
</dbReference>
<dbReference type="Pfam" id="PF25778">
    <property type="entry name" value="DUF7948"/>
    <property type="match status" value="1"/>
</dbReference>
<dbReference type="InterPro" id="IPR035986">
    <property type="entry name" value="PKD_dom_sf"/>
</dbReference>
<dbReference type="InterPro" id="IPR057708">
    <property type="entry name" value="DUF7948"/>
</dbReference>